<dbReference type="AlphaFoldDB" id="A0A1J5P5H7"/>
<organism evidence="1">
    <name type="scientific">mine drainage metagenome</name>
    <dbReference type="NCBI Taxonomy" id="410659"/>
    <lineage>
        <taxon>unclassified sequences</taxon>
        <taxon>metagenomes</taxon>
        <taxon>ecological metagenomes</taxon>
    </lineage>
</organism>
<accession>A0A1J5P5H7</accession>
<comment type="caution">
    <text evidence="1">The sequence shown here is derived from an EMBL/GenBank/DDBJ whole genome shotgun (WGS) entry which is preliminary data.</text>
</comment>
<reference evidence="1" key="1">
    <citation type="submission" date="2016-10" db="EMBL/GenBank/DDBJ databases">
        <title>Sequence of Gallionella enrichment culture.</title>
        <authorList>
            <person name="Poehlein A."/>
            <person name="Muehling M."/>
            <person name="Daniel R."/>
        </authorList>
    </citation>
    <scope>NUCLEOTIDE SEQUENCE</scope>
</reference>
<evidence type="ECO:0000313" key="1">
    <source>
        <dbReference type="EMBL" id="OIQ66442.1"/>
    </source>
</evidence>
<name>A0A1J5P5H7_9ZZZZ</name>
<sequence>MGVRPADVVDPGQLLGHRLALHIVGPHGVDHAERPALLAGAVVGQHQDQGVVLDPRLIQ</sequence>
<protein>
    <submittedName>
        <fullName evidence="1">Uncharacterized protein</fullName>
    </submittedName>
</protein>
<proteinExistence type="predicted"/>
<dbReference type="EMBL" id="MLJW01006594">
    <property type="protein sequence ID" value="OIQ66442.1"/>
    <property type="molecule type" value="Genomic_DNA"/>
</dbReference>
<gene>
    <name evidence="1" type="ORF">GALL_519860</name>
</gene>